<dbReference type="GO" id="GO:0005886">
    <property type="term" value="C:plasma membrane"/>
    <property type="evidence" value="ECO:0007669"/>
    <property type="project" value="TreeGrafter"/>
</dbReference>
<dbReference type="GO" id="GO:0022857">
    <property type="term" value="F:transmembrane transporter activity"/>
    <property type="evidence" value="ECO:0007669"/>
    <property type="project" value="InterPro"/>
</dbReference>
<keyword evidence="10" id="KW-1185">Reference proteome</keyword>
<feature type="compositionally biased region" description="Low complexity" evidence="6">
    <location>
        <begin position="295"/>
        <end position="313"/>
    </location>
</feature>
<feature type="transmembrane region" description="Helical" evidence="7">
    <location>
        <begin position="478"/>
        <end position="503"/>
    </location>
</feature>
<feature type="region of interest" description="Disordered" evidence="6">
    <location>
        <begin position="1"/>
        <end position="74"/>
    </location>
</feature>
<evidence type="ECO:0000256" key="3">
    <source>
        <dbReference type="ARBA" id="ARBA00022692"/>
    </source>
</evidence>
<reference evidence="9" key="2">
    <citation type="submission" date="2023-06" db="EMBL/GenBank/DDBJ databases">
        <authorList>
            <consortium name="Lawrence Berkeley National Laboratory"/>
            <person name="Haridas S."/>
            <person name="Hensen N."/>
            <person name="Bonometti L."/>
            <person name="Westerberg I."/>
            <person name="Brannstrom I.O."/>
            <person name="Guillou S."/>
            <person name="Cros-Aarteil S."/>
            <person name="Calhoun S."/>
            <person name="Kuo A."/>
            <person name="Mondo S."/>
            <person name="Pangilinan J."/>
            <person name="Riley R."/>
            <person name="Labutti K."/>
            <person name="Andreopoulos B."/>
            <person name="Lipzen A."/>
            <person name="Chen C."/>
            <person name="Yanf M."/>
            <person name="Daum C."/>
            <person name="Ng V."/>
            <person name="Clum A."/>
            <person name="Steindorff A."/>
            <person name="Ohm R."/>
            <person name="Martin F."/>
            <person name="Silar P."/>
            <person name="Natvig D."/>
            <person name="Lalanne C."/>
            <person name="Gautier V."/>
            <person name="Ament-Velasquez S.L."/>
            <person name="Kruys A."/>
            <person name="Hutchinson M.I."/>
            <person name="Powell A.J."/>
            <person name="Barry K."/>
            <person name="Miller A.N."/>
            <person name="Grigoriev I.V."/>
            <person name="Debuchy R."/>
            <person name="Gladieux P."/>
            <person name="Thoren M.H."/>
            <person name="Johannesson H."/>
        </authorList>
    </citation>
    <scope>NUCLEOTIDE SEQUENCE</scope>
    <source>
        <strain evidence="9">SMH4131-1</strain>
    </source>
</reference>
<feature type="transmembrane region" description="Helical" evidence="7">
    <location>
        <begin position="551"/>
        <end position="575"/>
    </location>
</feature>
<dbReference type="InterPro" id="IPR011701">
    <property type="entry name" value="MFS"/>
</dbReference>
<feature type="compositionally biased region" description="Low complexity" evidence="6">
    <location>
        <begin position="372"/>
        <end position="391"/>
    </location>
</feature>
<keyword evidence="5 7" id="KW-0472">Membrane</keyword>
<dbReference type="PROSITE" id="PS50850">
    <property type="entry name" value="MFS"/>
    <property type="match status" value="1"/>
</dbReference>
<dbReference type="PANTHER" id="PTHR23502:SF4">
    <property type="entry name" value="MAJOR FACILITATOR SUPERFAMILY (MFS) PROFILE DOMAIN-CONTAINING PROTEIN-RELATED"/>
    <property type="match status" value="1"/>
</dbReference>
<feature type="transmembrane region" description="Helical" evidence="7">
    <location>
        <begin position="235"/>
        <end position="256"/>
    </location>
</feature>
<evidence type="ECO:0000256" key="7">
    <source>
        <dbReference type="SAM" id="Phobius"/>
    </source>
</evidence>
<dbReference type="EMBL" id="JAUEPO010000003">
    <property type="protein sequence ID" value="KAK3328177.1"/>
    <property type="molecule type" value="Genomic_DNA"/>
</dbReference>
<evidence type="ECO:0000259" key="8">
    <source>
        <dbReference type="PROSITE" id="PS50850"/>
    </source>
</evidence>
<evidence type="ECO:0000256" key="2">
    <source>
        <dbReference type="ARBA" id="ARBA00022448"/>
    </source>
</evidence>
<dbReference type="Gene3D" id="1.20.1720.10">
    <property type="entry name" value="Multidrug resistance protein D"/>
    <property type="match status" value="1"/>
</dbReference>
<dbReference type="InterPro" id="IPR036259">
    <property type="entry name" value="MFS_trans_sf"/>
</dbReference>
<dbReference type="InterPro" id="IPR020846">
    <property type="entry name" value="MFS_dom"/>
</dbReference>
<evidence type="ECO:0000313" key="9">
    <source>
        <dbReference type="EMBL" id="KAK3328177.1"/>
    </source>
</evidence>
<feature type="compositionally biased region" description="Polar residues" evidence="6">
    <location>
        <begin position="335"/>
        <end position="347"/>
    </location>
</feature>
<comment type="caution">
    <text evidence="9">The sequence shown here is derived from an EMBL/GenBank/DDBJ whole genome shotgun (WGS) entry which is preliminary data.</text>
</comment>
<keyword evidence="4 7" id="KW-1133">Transmembrane helix</keyword>
<feature type="region of interest" description="Disordered" evidence="6">
    <location>
        <begin position="275"/>
        <end position="402"/>
    </location>
</feature>
<feature type="transmembrane region" description="Helical" evidence="7">
    <location>
        <begin position="524"/>
        <end position="545"/>
    </location>
</feature>
<feature type="transmembrane region" description="Helical" evidence="7">
    <location>
        <begin position="124"/>
        <end position="143"/>
    </location>
</feature>
<gene>
    <name evidence="9" type="ORF">B0T19DRAFT_461584</name>
</gene>
<feature type="transmembrane region" description="Helical" evidence="7">
    <location>
        <begin position="619"/>
        <end position="641"/>
    </location>
</feature>
<evidence type="ECO:0000256" key="6">
    <source>
        <dbReference type="SAM" id="MobiDB-lite"/>
    </source>
</evidence>
<dbReference type="SUPFAM" id="SSF103473">
    <property type="entry name" value="MFS general substrate transporter"/>
    <property type="match status" value="1"/>
</dbReference>
<feature type="domain" description="Major facilitator superfamily (MFS) profile" evidence="8">
    <location>
        <begin position="82"/>
        <end position="642"/>
    </location>
</feature>
<protein>
    <submittedName>
        <fullName evidence="9">Major facilitator superfamily domain-containing protein</fullName>
    </submittedName>
</protein>
<dbReference type="FunFam" id="1.20.1250.20:FF:000396">
    <property type="entry name" value="MFS general substrate transporter"/>
    <property type="match status" value="1"/>
</dbReference>
<evidence type="ECO:0000256" key="5">
    <source>
        <dbReference type="ARBA" id="ARBA00023136"/>
    </source>
</evidence>
<dbReference type="PANTHER" id="PTHR23502">
    <property type="entry name" value="MAJOR FACILITATOR SUPERFAMILY"/>
    <property type="match status" value="1"/>
</dbReference>
<dbReference type="AlphaFoldDB" id="A0AAE0INC4"/>
<feature type="transmembrane region" description="Helical" evidence="7">
    <location>
        <begin position="207"/>
        <end position="229"/>
    </location>
</feature>
<evidence type="ECO:0000256" key="4">
    <source>
        <dbReference type="ARBA" id="ARBA00022989"/>
    </source>
</evidence>
<organism evidence="9 10">
    <name type="scientific">Cercophora scortea</name>
    <dbReference type="NCBI Taxonomy" id="314031"/>
    <lineage>
        <taxon>Eukaryota</taxon>
        <taxon>Fungi</taxon>
        <taxon>Dikarya</taxon>
        <taxon>Ascomycota</taxon>
        <taxon>Pezizomycotina</taxon>
        <taxon>Sordariomycetes</taxon>
        <taxon>Sordariomycetidae</taxon>
        <taxon>Sordariales</taxon>
        <taxon>Lasiosphaeriaceae</taxon>
        <taxon>Cercophora</taxon>
    </lineage>
</organism>
<evidence type="ECO:0000313" key="10">
    <source>
        <dbReference type="Proteomes" id="UP001286456"/>
    </source>
</evidence>
<dbReference type="Gene3D" id="1.20.1250.20">
    <property type="entry name" value="MFS general substrate transporter like domains"/>
    <property type="match status" value="1"/>
</dbReference>
<accession>A0AAE0INC4</accession>
<keyword evidence="2" id="KW-0813">Transport</keyword>
<dbReference type="Proteomes" id="UP001286456">
    <property type="component" value="Unassembled WGS sequence"/>
</dbReference>
<evidence type="ECO:0000256" key="1">
    <source>
        <dbReference type="ARBA" id="ARBA00004141"/>
    </source>
</evidence>
<comment type="subcellular location">
    <subcellularLocation>
        <location evidence="1">Membrane</location>
        <topology evidence="1">Multi-pass membrane protein</topology>
    </subcellularLocation>
</comment>
<feature type="transmembrane region" description="Helical" evidence="7">
    <location>
        <begin position="435"/>
        <end position="458"/>
    </location>
</feature>
<feature type="transmembrane region" description="Helical" evidence="7">
    <location>
        <begin position="149"/>
        <end position="166"/>
    </location>
</feature>
<sequence>MGRGSPSSKDNQEASEEAPRWSFGVLNPRDTARLPTPSTNSSSDPDTRDRKTTSDGSIILDPQPDDSPNDPLNWPQWRRDAALATLGIYCMVSGGQTPLLAAGFTDIATDYGVRVSRVALTTGMFMLGLGMGCVIVSPVAIVYGKRPVYLLSIVLFMVASLWCAVSPDFASLLVARVVQGVAVSPAEALPSATIAEIFFLHERAFRIGVYGLMLLGGKNLVPLVSAAIIERLGWHWVFWVVVMVVAFCGVLMFFFMPETFWDRSPSQTQLAVSSGVTVSSSESPAEDNTTRKSSESPTIPESPSASEDSNSSPQLDLNTNASLEGLSPPEPSSSTANITEDTPSPTADANFPKETLQEPVHITPLPDPLPPTTTTTTTIPDPKKCPQQTQNPPNPYTAHKRTLPATPFTSQLRPHNGRLRPHTPLLHAALRPLILLLYPSILYSAAIYACSIGWLVVISESVAVIYRSPTSSAYRFSAFQTGLVYLSPFVGGVLGTVVAGRVSDIAVRAMARRNGGVYEPEFRLVMVLPVAVATAAGLMGFGWSAGVGDRWIVPTVLFGVVSFGCSLGSTTAISFCIDSYSQFAGEALVTLNFSKNIFHGLVFSLFVTGWVESDGPKTVFIWIGIIQLIVLSFTIPMFLYGKRARHWTDKKKFCHAIMTGA</sequence>
<feature type="compositionally biased region" description="Low complexity" evidence="6">
    <location>
        <begin position="35"/>
        <end position="44"/>
    </location>
</feature>
<dbReference type="FunFam" id="1.20.1720.10:FF:000009">
    <property type="entry name" value="MFS multidrug transporter"/>
    <property type="match status" value="1"/>
</dbReference>
<dbReference type="Pfam" id="PF07690">
    <property type="entry name" value="MFS_1"/>
    <property type="match status" value="1"/>
</dbReference>
<name>A0AAE0INC4_9PEZI</name>
<proteinExistence type="predicted"/>
<feature type="transmembrane region" description="Helical" evidence="7">
    <location>
        <begin position="587"/>
        <end position="607"/>
    </location>
</feature>
<reference evidence="9" key="1">
    <citation type="journal article" date="2023" name="Mol. Phylogenet. Evol.">
        <title>Genome-scale phylogeny and comparative genomics of the fungal order Sordariales.</title>
        <authorList>
            <person name="Hensen N."/>
            <person name="Bonometti L."/>
            <person name="Westerberg I."/>
            <person name="Brannstrom I.O."/>
            <person name="Guillou S."/>
            <person name="Cros-Aarteil S."/>
            <person name="Calhoun S."/>
            <person name="Haridas S."/>
            <person name="Kuo A."/>
            <person name="Mondo S."/>
            <person name="Pangilinan J."/>
            <person name="Riley R."/>
            <person name="LaButti K."/>
            <person name="Andreopoulos B."/>
            <person name="Lipzen A."/>
            <person name="Chen C."/>
            <person name="Yan M."/>
            <person name="Daum C."/>
            <person name="Ng V."/>
            <person name="Clum A."/>
            <person name="Steindorff A."/>
            <person name="Ohm R.A."/>
            <person name="Martin F."/>
            <person name="Silar P."/>
            <person name="Natvig D.O."/>
            <person name="Lalanne C."/>
            <person name="Gautier V."/>
            <person name="Ament-Velasquez S.L."/>
            <person name="Kruys A."/>
            <person name="Hutchinson M.I."/>
            <person name="Powell A.J."/>
            <person name="Barry K."/>
            <person name="Miller A.N."/>
            <person name="Grigoriev I.V."/>
            <person name="Debuchy R."/>
            <person name="Gladieux P."/>
            <person name="Hiltunen Thoren M."/>
            <person name="Johannesson H."/>
        </authorList>
    </citation>
    <scope>NUCLEOTIDE SEQUENCE</scope>
    <source>
        <strain evidence="9">SMH4131-1</strain>
    </source>
</reference>
<keyword evidence="3 7" id="KW-0812">Transmembrane</keyword>